<keyword evidence="3" id="KW-0456">Lyase</keyword>
<dbReference type="InterPro" id="IPR036398">
    <property type="entry name" value="CA_dom_sf"/>
</dbReference>
<reference evidence="4" key="2">
    <citation type="journal article" date="2018" name="Gigascience">
        <title>Genome assembly of the Pink Ipe (Handroanthus impetiginosus, Bignoniaceae), a highly valued, ecologically keystone Neotropical timber forest tree.</title>
        <authorList>
            <person name="Silva-Junior O.B."/>
            <person name="Grattapaglia D."/>
            <person name="Novaes E."/>
            <person name="Collevatti R.G."/>
        </authorList>
    </citation>
    <scope>NUCLEOTIDE SEQUENCE [LARGE SCALE GENOMIC DNA]</scope>
    <source>
        <strain evidence="4">cv. UFG-1</strain>
    </source>
</reference>
<dbReference type="EC" id="4.2.1.1" evidence="3"/>
<evidence type="ECO:0000313" key="4">
    <source>
        <dbReference type="Proteomes" id="UP000231279"/>
    </source>
</evidence>
<sequence>MEAHLVHESDDNRIAVIGIIYKIGCPDSFLSMIQPDLQAIADTHDIEKIVGIIDPKLIKFGSIKYYRYIGSLTVPPCTQNIVWTVLKKVRTVAQDQVLLIRKAVDDAAEANARPVQPLNERWIYLYKPKHHQLTEIGYA</sequence>
<reference evidence="3" key="3">
    <citation type="journal article" date="2018" name="Gigascience">
        <title>Genome assembly of the pink ipe (Handroanthus impetiginosus, Bignoniaceae), a highly-valued ecologically keystone neotropical timber forest tree.</title>
        <authorList>
            <person name="Silva-Junior O.B."/>
            <person name="Novaes E."/>
            <person name="Grattapaglia D."/>
            <person name="Collevatti R.G."/>
        </authorList>
    </citation>
    <scope>NUCLEOTIDE SEQUENCE [LARGE SCALE GENOMIC DNA]</scope>
    <source>
        <strain evidence="3">UFG-1</strain>
        <tissue evidence="3">Leaf</tissue>
    </source>
</reference>
<organism evidence="3 4">
    <name type="scientific">Handroanthus impetiginosus</name>
    <dbReference type="NCBI Taxonomy" id="429701"/>
    <lineage>
        <taxon>Eukaryota</taxon>
        <taxon>Viridiplantae</taxon>
        <taxon>Streptophyta</taxon>
        <taxon>Embryophyta</taxon>
        <taxon>Tracheophyta</taxon>
        <taxon>Spermatophyta</taxon>
        <taxon>Magnoliopsida</taxon>
        <taxon>eudicotyledons</taxon>
        <taxon>Gunneridae</taxon>
        <taxon>Pentapetalae</taxon>
        <taxon>asterids</taxon>
        <taxon>lamiids</taxon>
        <taxon>Lamiales</taxon>
        <taxon>Bignoniaceae</taxon>
        <taxon>Crescentiina</taxon>
        <taxon>Tabebuia alliance</taxon>
        <taxon>Handroanthus</taxon>
    </lineage>
</organism>
<dbReference type="PANTHER" id="PTHR18952">
    <property type="entry name" value="CARBONIC ANHYDRASE"/>
    <property type="match status" value="1"/>
</dbReference>
<dbReference type="SUPFAM" id="SSF51069">
    <property type="entry name" value="Carbonic anhydrase"/>
    <property type="match status" value="1"/>
</dbReference>
<dbReference type="InterPro" id="IPR023561">
    <property type="entry name" value="Carbonic_anhydrase_a-class"/>
</dbReference>
<protein>
    <submittedName>
        <fullName evidence="3">Carbonate dehydratase</fullName>
        <ecNumber evidence="3">4.2.1.1</ecNumber>
    </submittedName>
</protein>
<dbReference type="EMBL" id="NKXS01008199">
    <property type="protein sequence ID" value="PIM98651.1"/>
    <property type="molecule type" value="Genomic_DNA"/>
</dbReference>
<dbReference type="SMART" id="SM01057">
    <property type="entry name" value="Carb_anhydrase"/>
    <property type="match status" value="1"/>
</dbReference>
<accession>A0A2G9G0D6</accession>
<reference evidence="3" key="1">
    <citation type="submission" date="2017-07" db="EMBL/GenBank/DDBJ databases">
        <authorList>
            <person name="Sun Z.S."/>
            <person name="Albrecht U."/>
            <person name="Echele G."/>
            <person name="Lee C.C."/>
        </authorList>
    </citation>
    <scope>NUCLEOTIDE SEQUENCE</scope>
    <source>
        <strain evidence="3">UFG-1</strain>
        <tissue evidence="3">Leaf</tissue>
    </source>
</reference>
<dbReference type="Pfam" id="PF00194">
    <property type="entry name" value="Carb_anhydrase"/>
    <property type="match status" value="1"/>
</dbReference>
<feature type="domain" description="Alpha-carbonic anhydrase" evidence="1">
    <location>
        <begin position="1"/>
        <end position="127"/>
    </location>
</feature>
<name>A0A2G9G0D6_9LAMI</name>
<dbReference type="CDD" id="cd03124">
    <property type="entry name" value="alpha_CA_prokaryotic_like"/>
    <property type="match status" value="1"/>
</dbReference>
<evidence type="ECO:0000313" key="3">
    <source>
        <dbReference type="EMBL" id="PIM98651.1"/>
    </source>
</evidence>
<comment type="caution">
    <text evidence="3">The sequence shown here is derived from an EMBL/GenBank/DDBJ whole genome shotgun (WGS) entry which is preliminary data.</text>
</comment>
<dbReference type="InterPro" id="IPR001148">
    <property type="entry name" value="CA_dom"/>
</dbReference>
<dbReference type="PANTHER" id="PTHR18952:SF208">
    <property type="entry name" value="CARBONIC ANHYDRASE XA-RELATED"/>
    <property type="match status" value="1"/>
</dbReference>
<dbReference type="PROSITE" id="PS51144">
    <property type="entry name" value="ALPHA_CA_2"/>
    <property type="match status" value="1"/>
</dbReference>
<dbReference type="Gene3D" id="3.10.200.10">
    <property type="entry name" value="Alpha carbonic anhydrase"/>
    <property type="match status" value="1"/>
</dbReference>
<gene>
    <name evidence="3" type="ORF">CDL12_28865</name>
    <name evidence="2" type="ORF">CDL12_28867</name>
</gene>
<dbReference type="GO" id="GO:0006730">
    <property type="term" value="P:one-carbon metabolic process"/>
    <property type="evidence" value="ECO:0007669"/>
    <property type="project" value="TreeGrafter"/>
</dbReference>
<dbReference type="InterPro" id="IPR041891">
    <property type="entry name" value="Alpha_CA_prokaryot-like"/>
</dbReference>
<dbReference type="GO" id="GO:0004089">
    <property type="term" value="F:carbonate dehydratase activity"/>
    <property type="evidence" value="ECO:0007669"/>
    <property type="project" value="UniProtKB-EC"/>
</dbReference>
<dbReference type="AlphaFoldDB" id="A0A2G9G0D6"/>
<keyword evidence="4" id="KW-1185">Reference proteome</keyword>
<dbReference type="GO" id="GO:0008270">
    <property type="term" value="F:zinc ion binding"/>
    <property type="evidence" value="ECO:0007669"/>
    <property type="project" value="InterPro"/>
</dbReference>
<dbReference type="Proteomes" id="UP000231279">
    <property type="component" value="Unassembled WGS sequence"/>
</dbReference>
<dbReference type="EMBL" id="NKXS01008200">
    <property type="protein sequence ID" value="PIM98646.1"/>
    <property type="molecule type" value="Genomic_DNA"/>
</dbReference>
<dbReference type="STRING" id="429701.A0A2G9G0D6"/>
<evidence type="ECO:0000313" key="2">
    <source>
        <dbReference type="EMBL" id="PIM98646.1"/>
    </source>
</evidence>
<proteinExistence type="predicted"/>
<dbReference type="OrthoDB" id="429145at2759"/>
<evidence type="ECO:0000259" key="1">
    <source>
        <dbReference type="PROSITE" id="PS51144"/>
    </source>
</evidence>